<protein>
    <recommendedName>
        <fullName evidence="3">STAS/SEC14 domain-containing protein</fullName>
    </recommendedName>
</protein>
<evidence type="ECO:0008006" key="3">
    <source>
        <dbReference type="Google" id="ProtNLM"/>
    </source>
</evidence>
<accession>A0ABN1IWP5</accession>
<gene>
    <name evidence="1" type="ORF">GCM10009430_25530</name>
</gene>
<proteinExistence type="predicted"/>
<dbReference type="Proteomes" id="UP001501758">
    <property type="component" value="Unassembled WGS sequence"/>
</dbReference>
<dbReference type="EMBL" id="BAAAGE010000002">
    <property type="protein sequence ID" value="GAA0722788.1"/>
    <property type="molecule type" value="Genomic_DNA"/>
</dbReference>
<organism evidence="1 2">
    <name type="scientific">Aquimarina litoralis</name>
    <dbReference type="NCBI Taxonomy" id="584605"/>
    <lineage>
        <taxon>Bacteria</taxon>
        <taxon>Pseudomonadati</taxon>
        <taxon>Bacteroidota</taxon>
        <taxon>Flavobacteriia</taxon>
        <taxon>Flavobacteriales</taxon>
        <taxon>Flavobacteriaceae</taxon>
        <taxon>Aquimarina</taxon>
    </lineage>
</organism>
<reference evidence="1 2" key="1">
    <citation type="journal article" date="2019" name="Int. J. Syst. Evol. Microbiol.">
        <title>The Global Catalogue of Microorganisms (GCM) 10K type strain sequencing project: providing services to taxonomists for standard genome sequencing and annotation.</title>
        <authorList>
            <consortium name="The Broad Institute Genomics Platform"/>
            <consortium name="The Broad Institute Genome Sequencing Center for Infectious Disease"/>
            <person name="Wu L."/>
            <person name="Ma J."/>
        </authorList>
    </citation>
    <scope>NUCLEOTIDE SEQUENCE [LARGE SCALE GENOMIC DNA]</scope>
    <source>
        <strain evidence="1 2">JCM 15974</strain>
    </source>
</reference>
<name>A0ABN1IWP5_9FLAO</name>
<dbReference type="RefSeq" id="WP_343912690.1">
    <property type="nucleotide sequence ID" value="NZ_BAAAGE010000002.1"/>
</dbReference>
<evidence type="ECO:0000313" key="1">
    <source>
        <dbReference type="EMBL" id="GAA0722788.1"/>
    </source>
</evidence>
<evidence type="ECO:0000313" key="2">
    <source>
        <dbReference type="Proteomes" id="UP001501758"/>
    </source>
</evidence>
<keyword evidence="2" id="KW-1185">Reference proteome</keyword>
<comment type="caution">
    <text evidence="1">The sequence shown here is derived from an EMBL/GenBank/DDBJ whole genome shotgun (WGS) entry which is preliminary data.</text>
</comment>
<sequence length="118" mass="13877">MQLQTTDFCTIELYEKFAIITVNKGITFTLEKANIIRKELRSFYKDKKFVLISNRLNNHEVSIDVYKQGQLSNMKGLAIVSKEKTDRDKALEEQKLFDKSFVFFDCLEEAKSWAISYF</sequence>